<evidence type="ECO:0000259" key="3">
    <source>
        <dbReference type="PROSITE" id="PS50977"/>
    </source>
</evidence>
<dbReference type="Proteomes" id="UP000682811">
    <property type="component" value="Unassembled WGS sequence"/>
</dbReference>
<dbReference type="PROSITE" id="PS50977">
    <property type="entry name" value="HTH_TETR_2"/>
    <property type="match status" value="1"/>
</dbReference>
<dbReference type="Gene3D" id="1.10.357.10">
    <property type="entry name" value="Tetracycline Repressor, domain 2"/>
    <property type="match status" value="1"/>
</dbReference>
<feature type="domain" description="HTH tetR-type" evidence="3">
    <location>
        <begin position="5"/>
        <end position="65"/>
    </location>
</feature>
<dbReference type="SUPFAM" id="SSF48498">
    <property type="entry name" value="Tetracyclin repressor-like, C-terminal domain"/>
    <property type="match status" value="1"/>
</dbReference>
<evidence type="ECO:0000313" key="5">
    <source>
        <dbReference type="Proteomes" id="UP000682811"/>
    </source>
</evidence>
<dbReference type="PROSITE" id="PS01081">
    <property type="entry name" value="HTH_TETR_1"/>
    <property type="match status" value="1"/>
</dbReference>
<comment type="caution">
    <text evidence="4">The sequence shown here is derived from an EMBL/GenBank/DDBJ whole genome shotgun (WGS) entry which is preliminary data.</text>
</comment>
<dbReference type="PANTHER" id="PTHR30328">
    <property type="entry name" value="TRANSCRIPTIONAL REPRESSOR"/>
    <property type="match status" value="1"/>
</dbReference>
<keyword evidence="5" id="KW-1185">Reference proteome</keyword>
<dbReference type="AlphaFoldDB" id="A0A919Y9J6"/>
<dbReference type="Gene3D" id="1.10.10.60">
    <property type="entry name" value="Homeodomain-like"/>
    <property type="match status" value="1"/>
</dbReference>
<dbReference type="Pfam" id="PF00440">
    <property type="entry name" value="TetR_N"/>
    <property type="match status" value="1"/>
</dbReference>
<dbReference type="GO" id="GO:0006355">
    <property type="term" value="P:regulation of DNA-templated transcription"/>
    <property type="evidence" value="ECO:0007669"/>
    <property type="project" value="UniProtKB-ARBA"/>
</dbReference>
<feature type="DNA-binding region" description="H-T-H motif" evidence="2">
    <location>
        <begin position="28"/>
        <end position="47"/>
    </location>
</feature>
<evidence type="ECO:0000256" key="1">
    <source>
        <dbReference type="ARBA" id="ARBA00023125"/>
    </source>
</evidence>
<dbReference type="SUPFAM" id="SSF46689">
    <property type="entry name" value="Homeodomain-like"/>
    <property type="match status" value="1"/>
</dbReference>
<evidence type="ECO:0000313" key="4">
    <source>
        <dbReference type="EMBL" id="GIO45683.1"/>
    </source>
</evidence>
<sequence>MPVQLYERDKVLEDCLSVFARHGYTNTSTGMLAEAAGISKALIFHHFSSKKKLYFSLLEHCFDKIQAGLRLEAVLEHDDFFAALDQFSRFKFDYFRKFPDAYHLVYEAFYSAPDELKEEIEEKYGQVIASKNQVWEKLFAKVPLRRGVDRKQAFELIMVMLEHFEKKFLSDVIDIDDVDEEYVRDFFDQMNTFCSMLRHGIE</sequence>
<dbReference type="InterPro" id="IPR050109">
    <property type="entry name" value="HTH-type_TetR-like_transc_reg"/>
</dbReference>
<evidence type="ECO:0000256" key="2">
    <source>
        <dbReference type="PROSITE-ProRule" id="PRU00335"/>
    </source>
</evidence>
<dbReference type="InterPro" id="IPR001647">
    <property type="entry name" value="HTH_TetR"/>
</dbReference>
<keyword evidence="1 2" id="KW-0238">DNA-binding</keyword>
<dbReference type="InterPro" id="IPR009057">
    <property type="entry name" value="Homeodomain-like_sf"/>
</dbReference>
<dbReference type="InterPro" id="IPR023772">
    <property type="entry name" value="DNA-bd_HTH_TetR-type_CS"/>
</dbReference>
<gene>
    <name evidence="4" type="ORF">J34TS1_04480</name>
</gene>
<organism evidence="4 5">
    <name type="scientific">Paenibacillus azoreducens</name>
    <dbReference type="NCBI Taxonomy" id="116718"/>
    <lineage>
        <taxon>Bacteria</taxon>
        <taxon>Bacillati</taxon>
        <taxon>Bacillota</taxon>
        <taxon>Bacilli</taxon>
        <taxon>Bacillales</taxon>
        <taxon>Paenibacillaceae</taxon>
        <taxon>Paenibacillus</taxon>
    </lineage>
</organism>
<dbReference type="EMBL" id="BORT01000001">
    <property type="protein sequence ID" value="GIO45683.1"/>
    <property type="molecule type" value="Genomic_DNA"/>
</dbReference>
<proteinExistence type="predicted"/>
<dbReference type="InterPro" id="IPR036271">
    <property type="entry name" value="Tet_transcr_reg_TetR-rel_C_sf"/>
</dbReference>
<protein>
    <recommendedName>
        <fullName evidence="3">HTH tetR-type domain-containing protein</fullName>
    </recommendedName>
</protein>
<accession>A0A919Y9J6</accession>
<reference evidence="4 5" key="1">
    <citation type="submission" date="2021-03" db="EMBL/GenBank/DDBJ databases">
        <title>Antimicrobial resistance genes in bacteria isolated from Japanese honey, and their potential for conferring macrolide and lincosamide resistance in the American foulbrood pathogen Paenibacillus larvae.</title>
        <authorList>
            <person name="Okamoto M."/>
            <person name="Kumagai M."/>
            <person name="Kanamori H."/>
            <person name="Takamatsu D."/>
        </authorList>
    </citation>
    <scope>NUCLEOTIDE SEQUENCE [LARGE SCALE GENOMIC DNA]</scope>
    <source>
        <strain evidence="4 5">J34TS1</strain>
    </source>
</reference>
<dbReference type="PANTHER" id="PTHR30328:SF54">
    <property type="entry name" value="HTH-TYPE TRANSCRIPTIONAL REPRESSOR SCO4008"/>
    <property type="match status" value="1"/>
</dbReference>
<dbReference type="GO" id="GO:0003677">
    <property type="term" value="F:DNA binding"/>
    <property type="evidence" value="ECO:0007669"/>
    <property type="project" value="UniProtKB-UniRule"/>
</dbReference>
<dbReference type="PRINTS" id="PR00455">
    <property type="entry name" value="HTHTETR"/>
</dbReference>
<name>A0A919Y9J6_9BACL</name>